<dbReference type="EMBL" id="JARZHI010000005">
    <property type="protein sequence ID" value="MDI1429699.1"/>
    <property type="molecule type" value="Genomic_DNA"/>
</dbReference>
<sequence>MRRGLFVPLLLPLIIVMEDSHAHALEFRVCVKPPDVPPGLTQWAYEQGSATVWTTRSRMEFARKVEGRATFIYDPHAPPESVRILPIPYNALKCPPPPPPKPAPAKDAPKEEKKAEDGSTSKSPGKSGGDEERKGADDEGSVEKRVEKHRLPQPKEGPPPPRASAPAQQQNPVLPRQGVLSSEPILPQRDVKWEDKEHGLVDRGGALPQLMDTADRKPLNVTSCEQTKEGCPARKKKTRAGAILEQVVIAGAIFNLQMNEDLHRPDGKEYGIVGGMNADGPNDPRLQAAAAAVMFSPVAMALGNKFMKATSEALARGEKVVIKDVSELSEDAAKYLAEEFGEELTKALSEAGVIGPFRVMRHFTAKYKGAWQAHHIFETAKMIEAGLNHLDGPCVILSKEVHQRFTTELAAATGSIDAVRLKRLWDAYKYVYRNHPQWLKAIAHYFVK</sequence>
<feature type="region of interest" description="Disordered" evidence="1">
    <location>
        <begin position="93"/>
        <end position="191"/>
    </location>
</feature>
<evidence type="ECO:0000313" key="2">
    <source>
        <dbReference type="EMBL" id="MDI1429699.1"/>
    </source>
</evidence>
<dbReference type="RefSeq" id="WP_136972557.1">
    <property type="nucleotide sequence ID" value="NZ_JARZHI010000005.1"/>
</dbReference>
<organism evidence="2 3">
    <name type="scientific">Polyangium sorediatum</name>
    <dbReference type="NCBI Taxonomy" id="889274"/>
    <lineage>
        <taxon>Bacteria</taxon>
        <taxon>Pseudomonadati</taxon>
        <taxon>Myxococcota</taxon>
        <taxon>Polyangia</taxon>
        <taxon>Polyangiales</taxon>
        <taxon>Polyangiaceae</taxon>
        <taxon>Polyangium</taxon>
    </lineage>
</organism>
<gene>
    <name evidence="2" type="ORF">QHF89_09340</name>
</gene>
<evidence type="ECO:0000313" key="3">
    <source>
        <dbReference type="Proteomes" id="UP001160301"/>
    </source>
</evidence>
<reference evidence="2 3" key="1">
    <citation type="submission" date="2023-04" db="EMBL/GenBank/DDBJ databases">
        <title>The genome sequence of Polyangium sorediatum DSM14670.</title>
        <authorList>
            <person name="Zhang X."/>
        </authorList>
    </citation>
    <scope>NUCLEOTIDE SEQUENCE [LARGE SCALE GENOMIC DNA]</scope>
    <source>
        <strain evidence="2 3">DSM 14670</strain>
    </source>
</reference>
<evidence type="ECO:0000256" key="1">
    <source>
        <dbReference type="SAM" id="MobiDB-lite"/>
    </source>
</evidence>
<comment type="caution">
    <text evidence="2">The sequence shown here is derived from an EMBL/GenBank/DDBJ whole genome shotgun (WGS) entry which is preliminary data.</text>
</comment>
<protein>
    <submittedName>
        <fullName evidence="2">Uncharacterized protein</fullName>
    </submittedName>
</protein>
<keyword evidence="3" id="KW-1185">Reference proteome</keyword>
<accession>A0ABT6NN05</accession>
<feature type="compositionally biased region" description="Pro residues" evidence="1">
    <location>
        <begin position="94"/>
        <end position="103"/>
    </location>
</feature>
<dbReference type="Proteomes" id="UP001160301">
    <property type="component" value="Unassembled WGS sequence"/>
</dbReference>
<feature type="compositionally biased region" description="Basic and acidic residues" evidence="1">
    <location>
        <begin position="128"/>
        <end position="150"/>
    </location>
</feature>
<feature type="compositionally biased region" description="Basic and acidic residues" evidence="1">
    <location>
        <begin position="107"/>
        <end position="119"/>
    </location>
</feature>
<proteinExistence type="predicted"/>
<name>A0ABT6NN05_9BACT</name>